<keyword evidence="2" id="KW-1185">Reference proteome</keyword>
<evidence type="ECO:0000313" key="1">
    <source>
        <dbReference type="EMBL" id="QQL45178.1"/>
    </source>
</evidence>
<accession>A0A6B3L9A8</accession>
<dbReference type="RefSeq" id="WP_164365707.1">
    <property type="nucleotide sequence ID" value="NZ_CP066776.1"/>
</dbReference>
<gene>
    <name evidence="1" type="ORF">G3M56_000905</name>
</gene>
<organism evidence="1 2">
    <name type="scientific">Sulfuriroseicoccus oceanibius</name>
    <dbReference type="NCBI Taxonomy" id="2707525"/>
    <lineage>
        <taxon>Bacteria</taxon>
        <taxon>Pseudomonadati</taxon>
        <taxon>Verrucomicrobiota</taxon>
        <taxon>Verrucomicrobiia</taxon>
        <taxon>Verrucomicrobiales</taxon>
        <taxon>Verrucomicrobiaceae</taxon>
        <taxon>Sulfuriroseicoccus</taxon>
    </lineage>
</organism>
<dbReference type="AlphaFoldDB" id="A0A6B3L9A8"/>
<reference evidence="1 2" key="1">
    <citation type="submission" date="2020-12" db="EMBL/GenBank/DDBJ databases">
        <title>Sulforoseuscoccus oceanibium gen. nov., sp. nov., a representative of the phylum Verrucomicrobia with special cytoplasmic membrane, and proposal of Sulforoseuscoccusaceae fam. nov.</title>
        <authorList>
            <person name="Xi F."/>
        </authorList>
    </citation>
    <scope>NUCLEOTIDE SEQUENCE [LARGE SCALE GENOMIC DNA]</scope>
    <source>
        <strain evidence="1 2">T37</strain>
    </source>
</reference>
<dbReference type="EMBL" id="CP066776">
    <property type="protein sequence ID" value="QQL45178.1"/>
    <property type="molecule type" value="Genomic_DNA"/>
</dbReference>
<sequence length="135" mass="15607">MKYFFAMMAAASFSVLCLLILQRPYEPVQRASVMDVPLADRWDQINETHEIPRSPKTQQFEIYLAFADWRLQRLSENYRKIHWAFLWFAGINTITFALLTRSAFRSPSASSRTRSSLVGQFELFLAPSVSYETGG</sequence>
<dbReference type="KEGG" id="soa:G3M56_000905"/>
<name>A0A6B3L9A8_9BACT</name>
<dbReference type="Proteomes" id="UP000475117">
    <property type="component" value="Chromosome"/>
</dbReference>
<protein>
    <submittedName>
        <fullName evidence="1">Uncharacterized protein</fullName>
    </submittedName>
</protein>
<proteinExistence type="predicted"/>
<evidence type="ECO:0000313" key="2">
    <source>
        <dbReference type="Proteomes" id="UP000475117"/>
    </source>
</evidence>